<dbReference type="PANTHER" id="PTHR14226">
    <property type="entry name" value="NEUROPATHY TARGET ESTERASE/SWISS CHEESE D.MELANOGASTER"/>
    <property type="match status" value="1"/>
</dbReference>
<feature type="short sequence motif" description="DGA/G" evidence="4">
    <location>
        <begin position="170"/>
        <end position="172"/>
    </location>
</feature>
<protein>
    <recommendedName>
        <fullName evidence="5">PNPLA domain-containing protein</fullName>
    </recommendedName>
</protein>
<proteinExistence type="predicted"/>
<evidence type="ECO:0000256" key="1">
    <source>
        <dbReference type="ARBA" id="ARBA00022801"/>
    </source>
</evidence>
<name>A0A2S7UYQ6_9GAMM</name>
<evidence type="ECO:0000256" key="4">
    <source>
        <dbReference type="PROSITE-ProRule" id="PRU01161"/>
    </source>
</evidence>
<evidence type="ECO:0000256" key="3">
    <source>
        <dbReference type="ARBA" id="ARBA00023098"/>
    </source>
</evidence>
<dbReference type="Pfam" id="PF19890">
    <property type="entry name" value="DUF6363"/>
    <property type="match status" value="1"/>
</dbReference>
<keyword evidence="2 4" id="KW-0442">Lipid degradation</keyword>
<gene>
    <name evidence="6" type="ORF">BTO11_15210</name>
</gene>
<dbReference type="Proteomes" id="UP000239007">
    <property type="component" value="Unassembled WGS sequence"/>
</dbReference>
<evidence type="ECO:0000313" key="6">
    <source>
        <dbReference type="EMBL" id="PQJ54868.1"/>
    </source>
</evidence>
<keyword evidence="1 4" id="KW-0378">Hydrolase</keyword>
<reference evidence="6 7" key="1">
    <citation type="submission" date="2016-12" db="EMBL/GenBank/DDBJ databases">
        <title>Diversity of luminous bacteria.</title>
        <authorList>
            <person name="Yoshizawa S."/>
            <person name="Kogure K."/>
        </authorList>
    </citation>
    <scope>NUCLEOTIDE SEQUENCE [LARGE SCALE GENOMIC DNA]</scope>
    <source>
        <strain evidence="6 7">SA4-48</strain>
    </source>
</reference>
<dbReference type="InterPro" id="IPR045943">
    <property type="entry name" value="DUF6363"/>
</dbReference>
<organism evidence="6 7">
    <name type="scientific">Psychrosphaera saromensis</name>
    <dbReference type="NCBI Taxonomy" id="716813"/>
    <lineage>
        <taxon>Bacteria</taxon>
        <taxon>Pseudomonadati</taxon>
        <taxon>Pseudomonadota</taxon>
        <taxon>Gammaproteobacteria</taxon>
        <taxon>Alteromonadales</taxon>
        <taxon>Pseudoalteromonadaceae</taxon>
        <taxon>Psychrosphaera</taxon>
    </lineage>
</organism>
<dbReference type="AlphaFoldDB" id="A0A2S7UYQ6"/>
<sequence length="295" mass="33206">MKLVQDIQLNHTTPIHGLGLVAEGGGQRGAFTAGILDYLQIANFNPFEILIGTSAGAQNVASFVSKQKGYAYSLIHDLTRNDNFFNPWRFFSNNNIMDLDWYFKQIEKKSYQFDSAQANNNAQNRKVRFTAARSSRLTTKLINPVEDGWLNSLKYSSSIPYLYDGGSFLDGGVSAPIPVNEAYKLGAKKILVIRTTDGSEDVIPKQIKQFKPLLCTNNRCPRFIKILYKYESAYQRAERFIKTPPSDVEIITLRPLRPLATKVLGSTEQDIVNDYKYGLEIGKAFIENQANSLVL</sequence>
<dbReference type="InterPro" id="IPR050301">
    <property type="entry name" value="NTE"/>
</dbReference>
<dbReference type="InterPro" id="IPR002641">
    <property type="entry name" value="PNPLA_dom"/>
</dbReference>
<evidence type="ECO:0000256" key="2">
    <source>
        <dbReference type="ARBA" id="ARBA00022963"/>
    </source>
</evidence>
<dbReference type="SUPFAM" id="SSF52151">
    <property type="entry name" value="FabD/lysophospholipase-like"/>
    <property type="match status" value="1"/>
</dbReference>
<feature type="short sequence motif" description="GXGXXG" evidence="4">
    <location>
        <begin position="24"/>
        <end position="29"/>
    </location>
</feature>
<dbReference type="PROSITE" id="PS51635">
    <property type="entry name" value="PNPLA"/>
    <property type="match status" value="1"/>
</dbReference>
<feature type="domain" description="PNPLA" evidence="5">
    <location>
        <begin position="20"/>
        <end position="183"/>
    </location>
</feature>
<feature type="active site" description="Proton acceptor" evidence="4">
    <location>
        <position position="170"/>
    </location>
</feature>
<dbReference type="CDD" id="cd07208">
    <property type="entry name" value="Pat_hypo_Ecoli_yjju_like"/>
    <property type="match status" value="1"/>
</dbReference>
<comment type="caution">
    <text evidence="6">The sequence shown here is derived from an EMBL/GenBank/DDBJ whole genome shotgun (WGS) entry which is preliminary data.</text>
</comment>
<dbReference type="EMBL" id="MSCH01000003">
    <property type="protein sequence ID" value="PQJ54868.1"/>
    <property type="molecule type" value="Genomic_DNA"/>
</dbReference>
<feature type="active site" description="Nucleophile" evidence="4">
    <location>
        <position position="54"/>
    </location>
</feature>
<dbReference type="Pfam" id="PF01734">
    <property type="entry name" value="Patatin"/>
    <property type="match status" value="1"/>
</dbReference>
<dbReference type="PANTHER" id="PTHR14226:SF25">
    <property type="entry name" value="PHOSPHOESTERASE"/>
    <property type="match status" value="1"/>
</dbReference>
<dbReference type="GO" id="GO:0016787">
    <property type="term" value="F:hydrolase activity"/>
    <property type="evidence" value="ECO:0007669"/>
    <property type="project" value="UniProtKB-UniRule"/>
</dbReference>
<dbReference type="Gene3D" id="3.40.1090.10">
    <property type="entry name" value="Cytosolic phospholipase A2 catalytic domain"/>
    <property type="match status" value="1"/>
</dbReference>
<dbReference type="GO" id="GO:0016042">
    <property type="term" value="P:lipid catabolic process"/>
    <property type="evidence" value="ECO:0007669"/>
    <property type="project" value="UniProtKB-UniRule"/>
</dbReference>
<accession>A0A2S7UYQ6</accession>
<evidence type="ECO:0000259" key="5">
    <source>
        <dbReference type="PROSITE" id="PS51635"/>
    </source>
</evidence>
<feature type="short sequence motif" description="GXSXG" evidence="4">
    <location>
        <begin position="52"/>
        <end position="56"/>
    </location>
</feature>
<dbReference type="InterPro" id="IPR016035">
    <property type="entry name" value="Acyl_Trfase/lysoPLipase"/>
</dbReference>
<keyword evidence="3 4" id="KW-0443">Lipid metabolism</keyword>
<dbReference type="RefSeq" id="WP_105053393.1">
    <property type="nucleotide sequence ID" value="NZ_BMYG01000001.1"/>
</dbReference>
<evidence type="ECO:0000313" key="7">
    <source>
        <dbReference type="Proteomes" id="UP000239007"/>
    </source>
</evidence>
<dbReference type="OrthoDB" id="9802424at2"/>
<dbReference type="InterPro" id="IPR037483">
    <property type="entry name" value="YjjU-like"/>
</dbReference>
<keyword evidence="7" id="KW-1185">Reference proteome</keyword>